<dbReference type="HOGENOM" id="CLU_096714_0_0_2"/>
<proteinExistence type="predicted"/>
<sequence>MRELVVVVEHPPEANPVADLLAEHPDARLRSSACHVTERSLWRVDHASGPEAALDRLEDMAGARYFTDCLVRDGCDGDWETTVLDRSAGSLVLYSYWERTDDCDSIPHLARERFGDGVVLEETWRGRTQRWRVLAPDGPVGGFVEAVRDIADADVRFERVSDPEREADPGLPPEQADALAAAVEAGYYETPREVEAYELADRLGVPGSTLAYRLRRAEAWLAKRYVE</sequence>
<feature type="domain" description="HTH bat-type" evidence="3">
    <location>
        <begin position="173"/>
        <end position="221"/>
    </location>
</feature>
<gene>
    <name evidence="5" type="ordered locus">Nmlp_2453</name>
</gene>
<dbReference type="OrthoDB" id="198846at2157"/>
<keyword evidence="2" id="KW-0804">Transcription</keyword>
<feature type="domain" description="HVO-2928 N-terminal" evidence="4">
    <location>
        <begin position="3"/>
        <end position="164"/>
    </location>
</feature>
<dbReference type="RefSeq" id="WP_015409417.1">
    <property type="nucleotide sequence ID" value="NC_020388.1"/>
</dbReference>
<dbReference type="PANTHER" id="PTHR34236:SF1">
    <property type="entry name" value="DIMETHYL SULFOXIDE REDUCTASE TRANSCRIPTIONAL ACTIVATOR"/>
    <property type="match status" value="1"/>
</dbReference>
<accession>M1Y2B2</accession>
<dbReference type="Pfam" id="PF04967">
    <property type="entry name" value="HTH_10"/>
    <property type="match status" value="1"/>
</dbReference>
<dbReference type="STRING" id="268739.Nmlp_2453"/>
<evidence type="ECO:0000259" key="4">
    <source>
        <dbReference type="Pfam" id="PF24281"/>
    </source>
</evidence>
<evidence type="ECO:0000256" key="2">
    <source>
        <dbReference type="ARBA" id="ARBA00023163"/>
    </source>
</evidence>
<dbReference type="AlphaFoldDB" id="M1Y2B2"/>
<dbReference type="EMBL" id="HF582854">
    <property type="protein sequence ID" value="CCQ36620.1"/>
    <property type="molecule type" value="Genomic_DNA"/>
</dbReference>
<reference evidence="5 6" key="1">
    <citation type="journal article" date="2013" name="Genome Announc.">
        <title>Genome of the haloarchaeon Natronomonas moolapensis, a neutrophilic member of a previously haloalkaliphilic genus.</title>
        <authorList>
            <person name="Dyall-Smith M.L."/>
            <person name="Pfeiffer F."/>
            <person name="Oberwinkler T."/>
            <person name="Klee K."/>
            <person name="Rampp M."/>
            <person name="Palm P."/>
            <person name="Gross K."/>
            <person name="Schuster S.C."/>
            <person name="Oesterhelt D."/>
        </authorList>
    </citation>
    <scope>NUCLEOTIDE SEQUENCE [LARGE SCALE GENOMIC DNA]</scope>
    <source>
        <strain evidence="6">DSM 18674 / JCM 14361 / 8.8.11</strain>
    </source>
</reference>
<dbReference type="eggNOG" id="arCOG02274">
    <property type="taxonomic scope" value="Archaea"/>
</dbReference>
<organism evidence="5 6">
    <name type="scientific">Natronomonas moolapensis (strain DSM 18674 / CECT 7526 / JCM 14361 / 8.8.11)</name>
    <dbReference type="NCBI Taxonomy" id="268739"/>
    <lineage>
        <taxon>Archaea</taxon>
        <taxon>Methanobacteriati</taxon>
        <taxon>Methanobacteriota</taxon>
        <taxon>Stenosarchaea group</taxon>
        <taxon>Halobacteria</taxon>
        <taxon>Halobacteriales</taxon>
        <taxon>Natronomonadaceae</taxon>
        <taxon>Natronomonas</taxon>
    </lineage>
</organism>
<dbReference type="Proteomes" id="UP000011867">
    <property type="component" value="Chromosome"/>
</dbReference>
<dbReference type="InterPro" id="IPR056529">
    <property type="entry name" value="HVO_2928_N"/>
</dbReference>
<dbReference type="Pfam" id="PF24281">
    <property type="entry name" value="HVO_2928_N"/>
    <property type="match status" value="1"/>
</dbReference>
<dbReference type="InterPro" id="IPR007050">
    <property type="entry name" value="HTH_bacterioopsin"/>
</dbReference>
<evidence type="ECO:0000256" key="1">
    <source>
        <dbReference type="ARBA" id="ARBA00023015"/>
    </source>
</evidence>
<name>M1Y2B2_NATM8</name>
<keyword evidence="1" id="KW-0805">Transcription regulation</keyword>
<dbReference type="KEGG" id="nmo:Nmlp_2453"/>
<evidence type="ECO:0000313" key="5">
    <source>
        <dbReference type="EMBL" id="CCQ36620.1"/>
    </source>
</evidence>
<dbReference type="GeneID" id="14652356"/>
<keyword evidence="6" id="KW-1185">Reference proteome</keyword>
<protein>
    <submittedName>
        <fullName evidence="5">HTH-10 family transcription regulator</fullName>
    </submittedName>
</protein>
<evidence type="ECO:0000313" key="6">
    <source>
        <dbReference type="Proteomes" id="UP000011867"/>
    </source>
</evidence>
<evidence type="ECO:0000259" key="3">
    <source>
        <dbReference type="Pfam" id="PF04967"/>
    </source>
</evidence>
<dbReference type="PANTHER" id="PTHR34236">
    <property type="entry name" value="DIMETHYL SULFOXIDE REDUCTASE TRANSCRIPTIONAL ACTIVATOR"/>
    <property type="match status" value="1"/>
</dbReference>